<keyword evidence="8 15" id="KW-0472">Membrane</keyword>
<evidence type="ECO:0000256" key="4">
    <source>
        <dbReference type="ARBA" id="ARBA00022692"/>
    </source>
</evidence>
<evidence type="ECO:0000313" key="18">
    <source>
        <dbReference type="EMBL" id="KAK2186198.1"/>
    </source>
</evidence>
<proteinExistence type="predicted"/>
<dbReference type="SMART" id="SM00079">
    <property type="entry name" value="PBPe"/>
    <property type="match status" value="1"/>
</dbReference>
<reference evidence="18" key="1">
    <citation type="journal article" date="2023" name="Mol. Biol. Evol.">
        <title>Third-Generation Sequencing Reveals the Adaptive Role of the Epigenome in Three Deep-Sea Polychaetes.</title>
        <authorList>
            <person name="Perez M."/>
            <person name="Aroh O."/>
            <person name="Sun Y."/>
            <person name="Lan Y."/>
            <person name="Juniper S.K."/>
            <person name="Young C.R."/>
            <person name="Angers B."/>
            <person name="Qian P.Y."/>
        </authorList>
    </citation>
    <scope>NUCLEOTIDE SEQUENCE</scope>
    <source>
        <strain evidence="18">R07B-5</strain>
    </source>
</reference>
<evidence type="ECO:0000256" key="6">
    <source>
        <dbReference type="ARBA" id="ARBA00023018"/>
    </source>
</evidence>
<accession>A0AAD9UE86</accession>
<dbReference type="InterPro" id="IPR019594">
    <property type="entry name" value="Glu/Gly-bd"/>
</dbReference>
<evidence type="ECO:0000259" key="17">
    <source>
        <dbReference type="SMART" id="SM00918"/>
    </source>
</evidence>
<dbReference type="PANTHER" id="PTHR42643:SF24">
    <property type="entry name" value="IONOTROPIC RECEPTOR 60A"/>
    <property type="match status" value="1"/>
</dbReference>
<dbReference type="Proteomes" id="UP001209878">
    <property type="component" value="Unassembled WGS sequence"/>
</dbReference>
<dbReference type="Gene3D" id="3.40.50.2300">
    <property type="match status" value="2"/>
</dbReference>
<dbReference type="GO" id="GO:0015276">
    <property type="term" value="F:ligand-gated monoatomic ion channel activity"/>
    <property type="evidence" value="ECO:0007669"/>
    <property type="project" value="InterPro"/>
</dbReference>
<keyword evidence="9" id="KW-0675">Receptor</keyword>
<keyword evidence="6" id="KW-0770">Synapse</keyword>
<evidence type="ECO:0000256" key="9">
    <source>
        <dbReference type="ARBA" id="ARBA00023170"/>
    </source>
</evidence>
<dbReference type="InterPro" id="IPR052192">
    <property type="entry name" value="Insect_Ionotropic_Sensory_Rcpt"/>
</dbReference>
<dbReference type="Pfam" id="PF00060">
    <property type="entry name" value="Lig_chan"/>
    <property type="match status" value="1"/>
</dbReference>
<comment type="caution">
    <text evidence="18">The sequence shown here is derived from an EMBL/GenBank/DDBJ whole genome shotgun (WGS) entry which is preliminary data.</text>
</comment>
<evidence type="ECO:0000256" key="12">
    <source>
        <dbReference type="ARBA" id="ARBA00023286"/>
    </source>
</evidence>
<evidence type="ECO:0000256" key="11">
    <source>
        <dbReference type="ARBA" id="ARBA00023257"/>
    </source>
</evidence>
<dbReference type="AlphaFoldDB" id="A0AAD9UE86"/>
<name>A0AAD9UE86_RIDPI</name>
<keyword evidence="3" id="KW-1003">Cell membrane</keyword>
<dbReference type="Gene3D" id="1.10.287.70">
    <property type="match status" value="1"/>
</dbReference>
<evidence type="ECO:0000256" key="2">
    <source>
        <dbReference type="ARBA" id="ARBA00022448"/>
    </source>
</evidence>
<keyword evidence="2" id="KW-0813">Transport</keyword>
<sequence>MVHGQNEGNFSELLAMLNDASKTANVTFVVSDAARFNVSYRAGFFEYFVNAFFASLNCDELRTMSAMLDRAQTPFINIAPTACAMPERGCNGYVCHVTAGTTDVGRVMAELVTFHQWTAVHVLYDHSAMLNNRLDNLIFHLLEDAKISISLFDVEDNAITKALSHVGGTNSHHLPVILFCRTSVVINIFKYADEFDMRRMDQYWLIYGDNRTLVEVMTLLEVTDNIAIITPETKLGDSWEDIQQANIRRLSRVLGEVVTNHDRWRPPTAVSGSSCISRHSRNSTERLLANIQESLTSNYNETNTTEYSIYSSVERKCNTTPTMNLVGTSSTSGPLHMRDELFPNSKTDFRNQLFIVTTLDFSIFQTKVLLDNGEVRWKGITFDLLELLAKDLNFRYKVVEPPDGQWGIADDKDEWNGMIRQILNKEVDFSASSLFVTHSRMEVVDFAAPYFRDSISILMQRPHKTVSMMSFMRPLSYHVWLTLASSVVVGGVALWFISRTSPAHDQNVTRDRTRDIAAHGCASDGLIDLQNALWVVFGASVLQGGTWMPTSSSGRIIVGAFLISSVCIVASYTSNLVAFLAVTTVEFPFNTLEEMVKQDEFDWAVVDGASLYSHLNKSKMKLLKSVFEGLKTVDSYKTGLSEVRTNSKFVFLSERGWFNGFQNCNLTMTSEDFFFNDVAFALPKNSWYTDIFRERIRLYKESGILDHWVKWEKPKFQCLGFGPVTGSSPATMRHFNGSFALIAVGVCIASLTLLGEILFYRCRRARVCETTHACRRLLRGVNRDVGSW</sequence>
<evidence type="ECO:0000256" key="3">
    <source>
        <dbReference type="ARBA" id="ARBA00022475"/>
    </source>
</evidence>
<dbReference type="EMBL" id="JAODUO010000210">
    <property type="protein sequence ID" value="KAK2186198.1"/>
    <property type="molecule type" value="Genomic_DNA"/>
</dbReference>
<dbReference type="GO" id="GO:0050906">
    <property type="term" value="P:detection of stimulus involved in sensory perception"/>
    <property type="evidence" value="ECO:0007669"/>
    <property type="project" value="UniProtKB-ARBA"/>
</dbReference>
<evidence type="ECO:0000256" key="15">
    <source>
        <dbReference type="SAM" id="Phobius"/>
    </source>
</evidence>
<keyword evidence="11" id="KW-0628">Postsynaptic cell membrane</keyword>
<evidence type="ECO:0000256" key="14">
    <source>
        <dbReference type="ARBA" id="ARBA00034100"/>
    </source>
</evidence>
<dbReference type="SUPFAM" id="SSF53822">
    <property type="entry name" value="Periplasmic binding protein-like I"/>
    <property type="match status" value="1"/>
</dbReference>
<feature type="transmembrane region" description="Helical" evidence="15">
    <location>
        <begin position="739"/>
        <end position="760"/>
    </location>
</feature>
<dbReference type="InterPro" id="IPR001828">
    <property type="entry name" value="ANF_lig-bd_rcpt"/>
</dbReference>
<dbReference type="InterPro" id="IPR001320">
    <property type="entry name" value="Iontro_rcpt_C"/>
</dbReference>
<evidence type="ECO:0000313" key="19">
    <source>
        <dbReference type="Proteomes" id="UP001209878"/>
    </source>
</evidence>
<feature type="transmembrane region" description="Helical" evidence="15">
    <location>
        <begin position="556"/>
        <end position="582"/>
    </location>
</feature>
<evidence type="ECO:0000259" key="16">
    <source>
        <dbReference type="SMART" id="SM00079"/>
    </source>
</evidence>
<dbReference type="Gene3D" id="3.40.190.10">
    <property type="entry name" value="Periplasmic binding protein-like II"/>
    <property type="match status" value="1"/>
</dbReference>
<dbReference type="SMART" id="SM00918">
    <property type="entry name" value="Lig_chan-Glu_bd"/>
    <property type="match status" value="1"/>
</dbReference>
<evidence type="ECO:0000256" key="7">
    <source>
        <dbReference type="ARBA" id="ARBA00023065"/>
    </source>
</evidence>
<protein>
    <submittedName>
        <fullName evidence="18">Uncharacterized protein</fullName>
    </submittedName>
</protein>
<evidence type="ECO:0000256" key="1">
    <source>
        <dbReference type="ARBA" id="ARBA00004651"/>
    </source>
</evidence>
<evidence type="ECO:0000256" key="10">
    <source>
        <dbReference type="ARBA" id="ARBA00023180"/>
    </source>
</evidence>
<feature type="domain" description="Ionotropic glutamate receptor L-glutamate and glycine-binding" evidence="17">
    <location>
        <begin position="360"/>
        <end position="424"/>
    </location>
</feature>
<keyword evidence="13" id="KW-0407">Ion channel</keyword>
<dbReference type="Pfam" id="PF01094">
    <property type="entry name" value="ANF_receptor"/>
    <property type="match status" value="1"/>
</dbReference>
<keyword evidence="7" id="KW-0406">Ion transport</keyword>
<dbReference type="PANTHER" id="PTHR42643">
    <property type="entry name" value="IONOTROPIC RECEPTOR 20A-RELATED"/>
    <property type="match status" value="1"/>
</dbReference>
<keyword evidence="12" id="KW-1071">Ligand-gated ion channel</keyword>
<evidence type="ECO:0000256" key="8">
    <source>
        <dbReference type="ARBA" id="ARBA00023136"/>
    </source>
</evidence>
<feature type="domain" description="Ionotropic glutamate receptor C-terminal" evidence="16">
    <location>
        <begin position="353"/>
        <end position="713"/>
    </location>
</feature>
<evidence type="ECO:0000256" key="13">
    <source>
        <dbReference type="ARBA" id="ARBA00023303"/>
    </source>
</evidence>
<dbReference type="SUPFAM" id="SSF53850">
    <property type="entry name" value="Periplasmic binding protein-like II"/>
    <property type="match status" value="1"/>
</dbReference>
<dbReference type="InterPro" id="IPR028082">
    <property type="entry name" value="Peripla_BP_I"/>
</dbReference>
<dbReference type="Pfam" id="PF10613">
    <property type="entry name" value="Lig_chan-Glu_bd"/>
    <property type="match status" value="1"/>
</dbReference>
<evidence type="ECO:0000256" key="5">
    <source>
        <dbReference type="ARBA" id="ARBA00022989"/>
    </source>
</evidence>
<comment type="subcellular location">
    <subcellularLocation>
        <location evidence="1">Cell membrane</location>
        <topology evidence="1">Multi-pass membrane protein</topology>
    </subcellularLocation>
    <subcellularLocation>
        <location evidence="14">Postsynaptic cell membrane</location>
    </subcellularLocation>
</comment>
<gene>
    <name evidence="18" type="ORF">NP493_211g01028</name>
</gene>
<dbReference type="GO" id="GO:0045211">
    <property type="term" value="C:postsynaptic membrane"/>
    <property type="evidence" value="ECO:0007669"/>
    <property type="project" value="UniProtKB-SubCell"/>
</dbReference>
<keyword evidence="10" id="KW-0325">Glycoprotein</keyword>
<feature type="transmembrane region" description="Helical" evidence="15">
    <location>
        <begin position="477"/>
        <end position="497"/>
    </location>
</feature>
<organism evidence="18 19">
    <name type="scientific">Ridgeia piscesae</name>
    <name type="common">Tubeworm</name>
    <dbReference type="NCBI Taxonomy" id="27915"/>
    <lineage>
        <taxon>Eukaryota</taxon>
        <taxon>Metazoa</taxon>
        <taxon>Spiralia</taxon>
        <taxon>Lophotrochozoa</taxon>
        <taxon>Annelida</taxon>
        <taxon>Polychaeta</taxon>
        <taxon>Sedentaria</taxon>
        <taxon>Canalipalpata</taxon>
        <taxon>Sabellida</taxon>
        <taxon>Siboglinidae</taxon>
        <taxon>Ridgeia</taxon>
    </lineage>
</organism>
<keyword evidence="5 15" id="KW-1133">Transmembrane helix</keyword>
<keyword evidence="19" id="KW-1185">Reference proteome</keyword>
<keyword evidence="4 15" id="KW-0812">Transmembrane</keyword>